<reference evidence="5 6" key="1">
    <citation type="submission" date="2019-01" db="EMBL/GenBank/DDBJ databases">
        <title>Nuclear Genome Assembly of the Microalgal Biofuel strain Nannochloropsis salina CCMP1776.</title>
        <authorList>
            <person name="Hovde B."/>
        </authorList>
    </citation>
    <scope>NUCLEOTIDE SEQUENCE [LARGE SCALE GENOMIC DNA]</scope>
    <source>
        <strain evidence="5 6">CCMP1776</strain>
    </source>
</reference>
<evidence type="ECO:0008006" key="7">
    <source>
        <dbReference type="Google" id="ProtNLM"/>
    </source>
</evidence>
<evidence type="ECO:0000256" key="3">
    <source>
        <dbReference type="ARBA" id="ARBA00022927"/>
    </source>
</evidence>
<keyword evidence="6" id="KW-1185">Reference proteome</keyword>
<comment type="caution">
    <text evidence="5">The sequence shown here is derived from an EMBL/GenBank/DDBJ whole genome shotgun (WGS) entry which is preliminary data.</text>
</comment>
<keyword evidence="2" id="KW-0813">Transport</keyword>
<dbReference type="Proteomes" id="UP000355283">
    <property type="component" value="Unassembled WGS sequence"/>
</dbReference>
<keyword evidence="3" id="KW-0653">Protein transport</keyword>
<dbReference type="SUPFAM" id="SSF48371">
    <property type="entry name" value="ARM repeat"/>
    <property type="match status" value="1"/>
</dbReference>
<evidence type="ECO:0000256" key="2">
    <source>
        <dbReference type="ARBA" id="ARBA00022448"/>
    </source>
</evidence>
<accession>A0A4D9CSV6</accession>
<dbReference type="PANTHER" id="PTHR23316">
    <property type="entry name" value="IMPORTIN ALPHA"/>
    <property type="match status" value="1"/>
</dbReference>
<dbReference type="AlphaFoldDB" id="A0A4D9CSV6"/>
<dbReference type="Gene3D" id="1.25.10.10">
    <property type="entry name" value="Leucine-rich Repeat Variant"/>
    <property type="match status" value="1"/>
</dbReference>
<gene>
    <name evidence="5" type="ORF">NSK_006584</name>
</gene>
<comment type="similarity">
    <text evidence="1">Belongs to the importin alpha family.</text>
</comment>
<dbReference type="GO" id="GO:0015031">
    <property type="term" value="P:protein transport"/>
    <property type="evidence" value="ECO:0007669"/>
    <property type="project" value="UniProtKB-KW"/>
</dbReference>
<proteinExistence type="inferred from homology"/>
<protein>
    <recommendedName>
        <fullName evidence="7">Importin subunit alpha</fullName>
    </recommendedName>
</protein>
<name>A0A4D9CSV6_9STRA</name>
<dbReference type="InterPro" id="IPR000225">
    <property type="entry name" value="Armadillo"/>
</dbReference>
<dbReference type="PROSITE" id="PS50176">
    <property type="entry name" value="ARM_REPEAT"/>
    <property type="match status" value="2"/>
</dbReference>
<dbReference type="EMBL" id="SDOX01000121">
    <property type="protein sequence ID" value="TFJ81916.1"/>
    <property type="molecule type" value="Genomic_DNA"/>
</dbReference>
<dbReference type="InterPro" id="IPR016024">
    <property type="entry name" value="ARM-type_fold"/>
</dbReference>
<feature type="repeat" description="ARM" evidence="4">
    <location>
        <begin position="44"/>
        <end position="87"/>
    </location>
</feature>
<organism evidence="5 6">
    <name type="scientific">Nannochloropsis salina CCMP1776</name>
    <dbReference type="NCBI Taxonomy" id="1027361"/>
    <lineage>
        <taxon>Eukaryota</taxon>
        <taxon>Sar</taxon>
        <taxon>Stramenopiles</taxon>
        <taxon>Ochrophyta</taxon>
        <taxon>Eustigmatophyceae</taxon>
        <taxon>Eustigmatales</taxon>
        <taxon>Monodopsidaceae</taxon>
        <taxon>Microchloropsis</taxon>
        <taxon>Microchloropsis salina</taxon>
    </lineage>
</organism>
<evidence type="ECO:0000313" key="6">
    <source>
        <dbReference type="Proteomes" id="UP000355283"/>
    </source>
</evidence>
<evidence type="ECO:0000256" key="4">
    <source>
        <dbReference type="PROSITE-ProRule" id="PRU00259"/>
    </source>
</evidence>
<feature type="repeat" description="ARM" evidence="4">
    <location>
        <begin position="87"/>
        <end position="124"/>
    </location>
</feature>
<dbReference type="OrthoDB" id="29145at2759"/>
<dbReference type="Pfam" id="PF00514">
    <property type="entry name" value="Arm"/>
    <property type="match status" value="2"/>
</dbReference>
<evidence type="ECO:0000256" key="1">
    <source>
        <dbReference type="ARBA" id="ARBA00010394"/>
    </source>
</evidence>
<dbReference type="InterPro" id="IPR011989">
    <property type="entry name" value="ARM-like"/>
</dbReference>
<dbReference type="SMART" id="SM00185">
    <property type="entry name" value="ARM"/>
    <property type="match status" value="2"/>
</dbReference>
<sequence>MSDKLRYVCSDDIYLQHKGLVELRRLVCSTKNTAHECGALIRAGLIPKIISFLKDNTLPHLQVEAAWLLTNLSSGSSEHTAIVVSHSAVPPLVSLLASNHTEVVTQCAWALGNIAGDNAKTNLVNRKHFDFHREGWTDVSYIISRLAWLFVNIEDKIADAVSLILDHIHSPLHMEGLSPRAAAAGANKTAEQLQEEQTNLVTQEKDVGIDLRLEAAWALRRVLKYGGAINRWVTYQVLWTRAGVPRILELLHQQADGPNGATYSSLTRSCRAKADGQARTKCQNELAAGMNDDKCVLEEDKAAVAGDILYSLPQHDGLVLALLECLDTLASAPLPTSNVSCPTLTRKILAGPITAAENETATSQNTHKESHFQMNIDTCSDEKSRARNSAPAAAQSETLTAEIKEEMRLEWARARLLDELSAHQGPSTNYKHAGPDLFDGIWAAAFDGESAQALVDMKIDGTFIRVVTSIITELKGKFYSISVKRMLHSLEGRVDDIKAWLGKKGEGDQSEKSRDV</sequence>
<evidence type="ECO:0000313" key="5">
    <source>
        <dbReference type="EMBL" id="TFJ81916.1"/>
    </source>
</evidence>